<dbReference type="PANTHER" id="PTHR34949:SF3">
    <property type="entry name" value="OS08G0244100 PROTEIN"/>
    <property type="match status" value="1"/>
</dbReference>
<keyword evidence="6" id="KW-0333">Golgi apparatus</keyword>
<reference evidence="12 13" key="1">
    <citation type="journal article" date="2016" name="DNA Res.">
        <title>The draft genome of MD-2 pineapple using hybrid error correction of long reads.</title>
        <authorList>
            <person name="Redwan R.M."/>
            <person name="Saidin A."/>
            <person name="Kumar S.V."/>
        </authorList>
    </citation>
    <scope>NUCLEOTIDE SEQUENCE [LARGE SCALE GENOMIC DNA]</scope>
    <source>
        <strain evidence="13">cv. MD2</strain>
        <tissue evidence="12">Leaf</tissue>
    </source>
</reference>
<dbReference type="Gene3D" id="1.20.58.90">
    <property type="match status" value="1"/>
</dbReference>
<comment type="caution">
    <text evidence="12">The sequence shown here is derived from an EMBL/GenBank/DDBJ whole genome shotgun (WGS) entry which is preliminary data.</text>
</comment>
<dbReference type="GO" id="GO:0016020">
    <property type="term" value="C:membrane"/>
    <property type="evidence" value="ECO:0007669"/>
    <property type="project" value="InterPro"/>
</dbReference>
<dbReference type="Proteomes" id="UP000092600">
    <property type="component" value="Unassembled WGS sequence"/>
</dbReference>
<gene>
    <name evidence="12" type="ORF">ACMD2_21168</name>
</gene>
<proteinExistence type="inferred from homology"/>
<evidence type="ECO:0000256" key="8">
    <source>
        <dbReference type="ARBA" id="ARBA00037801"/>
    </source>
</evidence>
<dbReference type="GO" id="GO:0005794">
    <property type="term" value="C:Golgi apparatus"/>
    <property type="evidence" value="ECO:0007669"/>
    <property type="project" value="UniProtKB-SubCell"/>
</dbReference>
<dbReference type="FunFam" id="1.20.58.90:FF:000004">
    <property type="entry name" value="Syntaxin 10"/>
    <property type="match status" value="1"/>
</dbReference>
<feature type="domain" description="Syntaxin 6/10/61 N-terminal" evidence="11">
    <location>
        <begin position="13"/>
        <end position="105"/>
    </location>
</feature>
<evidence type="ECO:0000256" key="1">
    <source>
        <dbReference type="ARBA" id="ARBA00009063"/>
    </source>
</evidence>
<evidence type="ECO:0000256" key="5">
    <source>
        <dbReference type="ARBA" id="ARBA00022989"/>
    </source>
</evidence>
<feature type="compositionally biased region" description="Basic and acidic residues" evidence="9">
    <location>
        <begin position="162"/>
        <end position="178"/>
    </location>
</feature>
<dbReference type="STRING" id="4615.A0A199VT41"/>
<dbReference type="SUPFAM" id="SSF47661">
    <property type="entry name" value="t-snare proteins"/>
    <property type="match status" value="1"/>
</dbReference>
<protein>
    <recommendedName>
        <fullName evidence="11">Syntaxin 6/10/61 N-terminal domain-containing protein</fullName>
    </recommendedName>
</protein>
<feature type="transmembrane region" description="Helical" evidence="10">
    <location>
        <begin position="322"/>
        <end position="341"/>
    </location>
</feature>
<dbReference type="PANTHER" id="PTHR34949">
    <property type="entry name" value="OS05G0443700 PROTEIN"/>
    <property type="match status" value="1"/>
</dbReference>
<dbReference type="Pfam" id="PF09177">
    <property type="entry name" value="STX6_10_61_N"/>
    <property type="match status" value="1"/>
</dbReference>
<accession>A0A199VT41</accession>
<dbReference type="GO" id="GO:0015031">
    <property type="term" value="P:protein transport"/>
    <property type="evidence" value="ECO:0007669"/>
    <property type="project" value="UniProtKB-KW"/>
</dbReference>
<keyword evidence="5 10" id="KW-1133">Transmembrane helix</keyword>
<evidence type="ECO:0000256" key="2">
    <source>
        <dbReference type="ARBA" id="ARBA00022448"/>
    </source>
</evidence>
<evidence type="ECO:0000259" key="11">
    <source>
        <dbReference type="Pfam" id="PF09177"/>
    </source>
</evidence>
<evidence type="ECO:0000313" key="13">
    <source>
        <dbReference type="Proteomes" id="UP000092600"/>
    </source>
</evidence>
<dbReference type="InterPro" id="IPR010989">
    <property type="entry name" value="SNARE"/>
</dbReference>
<name>A0A199VT41_ANACO</name>
<evidence type="ECO:0000256" key="4">
    <source>
        <dbReference type="ARBA" id="ARBA00022927"/>
    </source>
</evidence>
<keyword evidence="4" id="KW-0653">Protein transport</keyword>
<evidence type="ECO:0000256" key="9">
    <source>
        <dbReference type="SAM" id="MobiDB-lite"/>
    </source>
</evidence>
<evidence type="ECO:0000313" key="12">
    <source>
        <dbReference type="EMBL" id="OAY80096.1"/>
    </source>
</evidence>
<sequence>MAVGSDFDQWRKDPFFSAAEEVQESADTMESMYRMWMRNRRIGFNSEASDELRRELRTALGTAKWQLEEFESAVHLSHEKYSSEENAITRHRQFIAAIKNQIRHTESELNDSFTEEGKQPLSWVQLDDEERDDLALFLSPIPQTSQEAKDITSYHKDVAVDSRDAKSLEPSKSGKSENDGLSQVARSNGSWEIQIDNEKRVDRKSVEMRQDMPSCLLNRFGITRSVEFVAKLRWFRNSFWKAKSEEHLQLRRGLSTYLEFNGITPFVQRFNGLTERSRSCFSGWKEKSVVPNVQKLSGRVDGVQQHIRGARYNMLFGRSLRITFLFLLSVILIGDAIPLPLDMTEPVTRMAIEEVIS</sequence>
<evidence type="ECO:0000256" key="6">
    <source>
        <dbReference type="ARBA" id="ARBA00023034"/>
    </source>
</evidence>
<keyword evidence="2" id="KW-0813">Transport</keyword>
<comment type="similarity">
    <text evidence="1">Belongs to the syntaxin family.</text>
</comment>
<evidence type="ECO:0000256" key="3">
    <source>
        <dbReference type="ARBA" id="ARBA00022692"/>
    </source>
</evidence>
<dbReference type="CDD" id="cd21442">
    <property type="entry name" value="SNARE_NTD_STX6-like"/>
    <property type="match status" value="1"/>
</dbReference>
<evidence type="ECO:0000256" key="10">
    <source>
        <dbReference type="SAM" id="Phobius"/>
    </source>
</evidence>
<feature type="region of interest" description="Disordered" evidence="9">
    <location>
        <begin position="162"/>
        <end position="187"/>
    </location>
</feature>
<keyword evidence="3 10" id="KW-0812">Transmembrane</keyword>
<comment type="subcellular location">
    <subcellularLocation>
        <location evidence="8">Golgi apparatus</location>
        <location evidence="8">trans-Golgi network membrane</location>
        <topology evidence="8">Single-pass type IV membrane protein</topology>
    </subcellularLocation>
</comment>
<dbReference type="InterPro" id="IPR015260">
    <property type="entry name" value="Syntaxin-6/10/61_N"/>
</dbReference>
<keyword evidence="7 10" id="KW-0472">Membrane</keyword>
<evidence type="ECO:0000256" key="7">
    <source>
        <dbReference type="ARBA" id="ARBA00023136"/>
    </source>
</evidence>
<organism evidence="12 13">
    <name type="scientific">Ananas comosus</name>
    <name type="common">Pineapple</name>
    <name type="synonym">Ananas ananas</name>
    <dbReference type="NCBI Taxonomy" id="4615"/>
    <lineage>
        <taxon>Eukaryota</taxon>
        <taxon>Viridiplantae</taxon>
        <taxon>Streptophyta</taxon>
        <taxon>Embryophyta</taxon>
        <taxon>Tracheophyta</taxon>
        <taxon>Spermatophyta</taxon>
        <taxon>Magnoliopsida</taxon>
        <taxon>Liliopsida</taxon>
        <taxon>Poales</taxon>
        <taxon>Bromeliaceae</taxon>
        <taxon>Bromelioideae</taxon>
        <taxon>Ananas</taxon>
    </lineage>
</organism>
<dbReference type="AlphaFoldDB" id="A0A199VT41"/>
<dbReference type="EMBL" id="LSRQ01000951">
    <property type="protein sequence ID" value="OAY80096.1"/>
    <property type="molecule type" value="Genomic_DNA"/>
</dbReference>
<dbReference type="GO" id="GO:0048193">
    <property type="term" value="P:Golgi vesicle transport"/>
    <property type="evidence" value="ECO:0007669"/>
    <property type="project" value="InterPro"/>
</dbReference>